<dbReference type="GO" id="GO:0005829">
    <property type="term" value="C:cytosol"/>
    <property type="evidence" value="ECO:0007669"/>
    <property type="project" value="UniProtKB-ARBA"/>
</dbReference>
<dbReference type="InterPro" id="IPR012340">
    <property type="entry name" value="NA-bd_OB-fold"/>
</dbReference>
<keyword evidence="7" id="KW-0269">Exonuclease</keyword>
<gene>
    <name evidence="10" type="primary">rnr_2</name>
    <name evidence="10" type="ORF">DOQ08_02452</name>
</gene>
<dbReference type="InterPro" id="IPR050180">
    <property type="entry name" value="RNR_Ribonuclease"/>
</dbReference>
<dbReference type="GO" id="GO:0006402">
    <property type="term" value="P:mRNA catabolic process"/>
    <property type="evidence" value="ECO:0007669"/>
    <property type="project" value="TreeGrafter"/>
</dbReference>
<sequence length="659" mass="73245">MLNADALNQLRQLKTDIKENKVVFPGTVKSTNGRFGFVALDEGRDVFLPPEEMQKVLPGDRVNITEQEADKGKTQGVIDELLETSLNTFVGRYLVKGKGHFVAPETPGINRWIFIPPKERMGAEPDDFVYCQIHRHPIKDGKGQARILRIIGKAGEPGIERAFTLANFDLADAWPEPVQQQADSLTEESIAAVADSREDRTEQPYVTIDSPGTQDMDDALKATPNATGWTLSIAIADPSALIEPNSPAEQEAFNRATAIYFPGEPLPMLPDSISTRLCSLMPDVPRLALVCDLQVNNDGSLGDYSFHQAVIRSKGKLSYELVAHLIEGREDDEINALPDDVSNSLDQLHQVATALRKWRSEHALLSSDRPEFRLRLDENRRIRLIEPSVQNEAHRLVEECMVAANRCAADFLSQQSHGLFIQHPGLRDDRADNIRKLLEGYAPHLADIDVSSADGFKSLMKQCEQLDAEVPVKSILSRQLARAELSAEPAPHQGMGLAAYTTFTSPLRKFSDYYVHRLIKAALWGAPITALNKDQLETLQATQFRARQAANSLETWLKADFAKTLSDEPMEGTISRTVPAGFFVRLDCNGLEGFVSCRDLDGKFGFDPITMRLVHNKNGRIFQIDQRVTVSFAGVDDERRQVNFKLKSAVEVPVAKPST</sequence>
<dbReference type="SMART" id="SM00316">
    <property type="entry name" value="S1"/>
    <property type="match status" value="2"/>
</dbReference>
<dbReference type="GO" id="GO:0008859">
    <property type="term" value="F:exoribonuclease II activity"/>
    <property type="evidence" value="ECO:0007669"/>
    <property type="project" value="UniProtKB-EC"/>
</dbReference>
<accession>A0A3M2RCG6</accession>
<dbReference type="SMART" id="SM00357">
    <property type="entry name" value="CSP"/>
    <property type="match status" value="1"/>
</dbReference>
<keyword evidence="11" id="KW-1185">Reference proteome</keyword>
<organism evidence="10 11">
    <name type="scientific">Marinobacter litoralis</name>
    <dbReference type="NCBI Taxonomy" id="187981"/>
    <lineage>
        <taxon>Bacteria</taxon>
        <taxon>Pseudomonadati</taxon>
        <taxon>Pseudomonadota</taxon>
        <taxon>Gammaproteobacteria</taxon>
        <taxon>Pseudomonadales</taxon>
        <taxon>Marinobacteraceae</taxon>
        <taxon>Marinobacter</taxon>
    </lineage>
</organism>
<dbReference type="AlphaFoldDB" id="A0A3M2RCG6"/>
<dbReference type="InterPro" id="IPR040476">
    <property type="entry name" value="CSD2"/>
</dbReference>
<dbReference type="PANTHER" id="PTHR23355:SF37">
    <property type="entry name" value="EXORIBONUCLEASE 2"/>
    <property type="match status" value="1"/>
</dbReference>
<dbReference type="InterPro" id="IPR004476">
    <property type="entry name" value="RNase_II/RNase_R"/>
</dbReference>
<dbReference type="Pfam" id="PF00575">
    <property type="entry name" value="S1"/>
    <property type="match status" value="1"/>
</dbReference>
<keyword evidence="8" id="KW-0694">RNA-binding</keyword>
<dbReference type="EMBL" id="QMDL01000003">
    <property type="protein sequence ID" value="RMJ02987.1"/>
    <property type="molecule type" value="Genomic_DNA"/>
</dbReference>
<evidence type="ECO:0000256" key="2">
    <source>
        <dbReference type="ARBA" id="ARBA00004496"/>
    </source>
</evidence>
<feature type="domain" description="S1 motif" evidence="9">
    <location>
        <begin position="567"/>
        <end position="647"/>
    </location>
</feature>
<comment type="caution">
    <text evidence="10">The sequence shown here is derived from an EMBL/GenBank/DDBJ whole genome shotgun (WGS) entry which is preliminary data.</text>
</comment>
<evidence type="ECO:0000256" key="5">
    <source>
        <dbReference type="ARBA" id="ARBA00022722"/>
    </source>
</evidence>
<protein>
    <recommendedName>
        <fullName evidence="3">exoribonuclease II</fullName>
        <ecNumber evidence="3">3.1.13.1</ecNumber>
    </recommendedName>
</protein>
<dbReference type="InterPro" id="IPR011129">
    <property type="entry name" value="CSD"/>
</dbReference>
<dbReference type="RefSeq" id="WP_114335227.1">
    <property type="nucleotide sequence ID" value="NZ_QMDL01000003.1"/>
</dbReference>
<evidence type="ECO:0000256" key="4">
    <source>
        <dbReference type="ARBA" id="ARBA00022490"/>
    </source>
</evidence>
<dbReference type="InterPro" id="IPR001900">
    <property type="entry name" value="RNase_II/R"/>
</dbReference>
<comment type="catalytic activity">
    <reaction evidence="1">
        <text>Exonucleolytic cleavage in the 3'- to 5'-direction to yield nucleoside 5'-phosphates.</text>
        <dbReference type="EC" id="3.1.13.1"/>
    </reaction>
</comment>
<evidence type="ECO:0000256" key="6">
    <source>
        <dbReference type="ARBA" id="ARBA00022801"/>
    </source>
</evidence>
<dbReference type="Gene3D" id="2.40.50.140">
    <property type="entry name" value="Nucleic acid-binding proteins"/>
    <property type="match status" value="2"/>
</dbReference>
<dbReference type="SMART" id="SM00955">
    <property type="entry name" value="RNB"/>
    <property type="match status" value="1"/>
</dbReference>
<evidence type="ECO:0000256" key="8">
    <source>
        <dbReference type="ARBA" id="ARBA00022884"/>
    </source>
</evidence>
<dbReference type="GO" id="GO:0003723">
    <property type="term" value="F:RNA binding"/>
    <property type="evidence" value="ECO:0007669"/>
    <property type="project" value="UniProtKB-KW"/>
</dbReference>
<evidence type="ECO:0000259" key="9">
    <source>
        <dbReference type="PROSITE" id="PS50126"/>
    </source>
</evidence>
<keyword evidence="6 10" id="KW-0378">Hydrolase</keyword>
<dbReference type="Pfam" id="PF17876">
    <property type="entry name" value="CSD2"/>
    <property type="match status" value="1"/>
</dbReference>
<dbReference type="EC" id="3.1.13.1" evidence="3"/>
<dbReference type="Pfam" id="PF08206">
    <property type="entry name" value="OB_RNB"/>
    <property type="match status" value="1"/>
</dbReference>
<evidence type="ECO:0000256" key="1">
    <source>
        <dbReference type="ARBA" id="ARBA00001849"/>
    </source>
</evidence>
<comment type="subcellular location">
    <subcellularLocation>
        <location evidence="2">Cytoplasm</location>
    </subcellularLocation>
</comment>
<dbReference type="SUPFAM" id="SSF50249">
    <property type="entry name" value="Nucleic acid-binding proteins"/>
    <property type="match status" value="3"/>
</dbReference>
<reference evidence="10 11" key="1">
    <citation type="submission" date="2018-08" db="EMBL/GenBank/DDBJ databases">
        <title>Whole Genome Sequence of the Moderate Halophilic Marine Bacterium Marinobacter litoralis Sw-45.</title>
        <authorList>
            <person name="Musa H."/>
        </authorList>
    </citation>
    <scope>NUCLEOTIDE SEQUENCE [LARGE SCALE GENOMIC DNA]</scope>
    <source>
        <strain evidence="10 11">Sw-45</strain>
    </source>
</reference>
<evidence type="ECO:0000313" key="10">
    <source>
        <dbReference type="EMBL" id="RMJ02987.1"/>
    </source>
</evidence>
<dbReference type="NCBIfam" id="TIGR00358">
    <property type="entry name" value="3_prime_RNase"/>
    <property type="match status" value="1"/>
</dbReference>
<dbReference type="PANTHER" id="PTHR23355">
    <property type="entry name" value="RIBONUCLEASE"/>
    <property type="match status" value="1"/>
</dbReference>
<name>A0A3M2RCG6_9GAMM</name>
<evidence type="ECO:0000256" key="7">
    <source>
        <dbReference type="ARBA" id="ARBA00022839"/>
    </source>
</evidence>
<dbReference type="InterPro" id="IPR003029">
    <property type="entry name" value="S1_domain"/>
</dbReference>
<dbReference type="OrthoDB" id="9764149at2"/>
<dbReference type="Proteomes" id="UP000265903">
    <property type="component" value="Unassembled WGS sequence"/>
</dbReference>
<dbReference type="Pfam" id="PF00773">
    <property type="entry name" value="RNB"/>
    <property type="match status" value="1"/>
</dbReference>
<dbReference type="InterPro" id="IPR013223">
    <property type="entry name" value="RNase_B_OB_dom"/>
</dbReference>
<evidence type="ECO:0000256" key="3">
    <source>
        <dbReference type="ARBA" id="ARBA00012163"/>
    </source>
</evidence>
<dbReference type="CDD" id="cd00164">
    <property type="entry name" value="S1_like"/>
    <property type="match status" value="1"/>
</dbReference>
<proteinExistence type="predicted"/>
<keyword evidence="5" id="KW-0540">Nuclease</keyword>
<dbReference type="PROSITE" id="PS50126">
    <property type="entry name" value="S1"/>
    <property type="match status" value="1"/>
</dbReference>
<keyword evidence="4" id="KW-0963">Cytoplasm</keyword>
<evidence type="ECO:0000313" key="11">
    <source>
        <dbReference type="Proteomes" id="UP000265903"/>
    </source>
</evidence>